<evidence type="ECO:0000313" key="3">
    <source>
        <dbReference type="EMBL" id="CAD9342460.1"/>
    </source>
</evidence>
<protein>
    <recommendedName>
        <fullName evidence="5">Transmembrane protein</fullName>
    </recommendedName>
</protein>
<evidence type="ECO:0000256" key="1">
    <source>
        <dbReference type="SAM" id="MobiDB-lite"/>
    </source>
</evidence>
<name>A0A6U1W6F4_TRICV</name>
<sequence>MASTKSPLPKAQAPPPGGARLFLRAGAPLVAFTVMSAYVVSTAVEGKNKERDASKGLVSKSERQVRMEREKEDMMEKIERAAKKEFDNTRRIERPEEILERRRAEREQRNRWYNRVGRWILGRE</sequence>
<gene>
    <name evidence="3" type="ORF">OSIN01602_LOCUS11614</name>
    <name evidence="4" type="ORF">OSIN01602_LOCUS11615</name>
</gene>
<dbReference type="AlphaFoldDB" id="A0A6U1W6F4"/>
<reference evidence="4" key="1">
    <citation type="submission" date="2021-01" db="EMBL/GenBank/DDBJ databases">
        <authorList>
            <person name="Corre E."/>
            <person name="Pelletier E."/>
            <person name="Niang G."/>
            <person name="Scheremetjew M."/>
            <person name="Finn R."/>
            <person name="Kale V."/>
            <person name="Holt S."/>
            <person name="Cochrane G."/>
            <person name="Meng A."/>
            <person name="Brown T."/>
            <person name="Cohen L."/>
        </authorList>
    </citation>
    <scope>NUCLEOTIDE SEQUENCE</scope>
    <source>
        <strain evidence="4">Grunow 1884</strain>
    </source>
</reference>
<evidence type="ECO:0000256" key="2">
    <source>
        <dbReference type="SAM" id="Phobius"/>
    </source>
</evidence>
<feature type="region of interest" description="Disordered" evidence="1">
    <location>
        <begin position="46"/>
        <end position="74"/>
    </location>
</feature>
<keyword evidence="2" id="KW-1133">Transmembrane helix</keyword>
<accession>A0A6U1W6F4</accession>
<dbReference type="EMBL" id="HBGO01020253">
    <property type="protein sequence ID" value="CAD9342461.1"/>
    <property type="molecule type" value="Transcribed_RNA"/>
</dbReference>
<keyword evidence="2" id="KW-0812">Transmembrane</keyword>
<organism evidence="4">
    <name type="scientific">Trieres chinensis</name>
    <name type="common">Marine centric diatom</name>
    <name type="synonym">Odontella sinensis</name>
    <dbReference type="NCBI Taxonomy" id="1514140"/>
    <lineage>
        <taxon>Eukaryota</taxon>
        <taxon>Sar</taxon>
        <taxon>Stramenopiles</taxon>
        <taxon>Ochrophyta</taxon>
        <taxon>Bacillariophyta</taxon>
        <taxon>Mediophyceae</taxon>
        <taxon>Biddulphiophycidae</taxon>
        <taxon>Eupodiscales</taxon>
        <taxon>Parodontellaceae</taxon>
        <taxon>Trieres</taxon>
    </lineage>
</organism>
<dbReference type="EMBL" id="HBGO01020252">
    <property type="protein sequence ID" value="CAD9342460.1"/>
    <property type="molecule type" value="Transcribed_RNA"/>
</dbReference>
<evidence type="ECO:0008006" key="5">
    <source>
        <dbReference type="Google" id="ProtNLM"/>
    </source>
</evidence>
<feature type="transmembrane region" description="Helical" evidence="2">
    <location>
        <begin position="21"/>
        <end position="40"/>
    </location>
</feature>
<proteinExistence type="predicted"/>
<keyword evidence="2" id="KW-0472">Membrane</keyword>
<evidence type="ECO:0000313" key="4">
    <source>
        <dbReference type="EMBL" id="CAD9342461.1"/>
    </source>
</evidence>